<evidence type="ECO:0000256" key="2">
    <source>
        <dbReference type="ARBA" id="ARBA00003002"/>
    </source>
</evidence>
<organism evidence="18 19">
    <name type="scientific">Marinobacterium lutimaris</name>
    <dbReference type="NCBI Taxonomy" id="568106"/>
    <lineage>
        <taxon>Bacteria</taxon>
        <taxon>Pseudomonadati</taxon>
        <taxon>Pseudomonadota</taxon>
        <taxon>Gammaproteobacteria</taxon>
        <taxon>Oceanospirillales</taxon>
        <taxon>Oceanospirillaceae</taxon>
        <taxon>Marinobacterium</taxon>
    </lineage>
</organism>
<evidence type="ECO:0000256" key="16">
    <source>
        <dbReference type="HAMAP-Rule" id="MF_00404"/>
    </source>
</evidence>
<dbReference type="GO" id="GO:0036376">
    <property type="term" value="P:sodium ion export across plasma membrane"/>
    <property type="evidence" value="ECO:0007669"/>
    <property type="project" value="InterPro"/>
</dbReference>
<comment type="catalytic activity">
    <reaction evidence="15 16 17">
        <text>oxaloacetate + 2 Na(+)(in) + H(+) = pyruvate + 2 Na(+)(out) + CO2</text>
        <dbReference type="Rhea" id="RHEA:57724"/>
        <dbReference type="ChEBI" id="CHEBI:15361"/>
        <dbReference type="ChEBI" id="CHEBI:15378"/>
        <dbReference type="ChEBI" id="CHEBI:16452"/>
        <dbReference type="ChEBI" id="CHEBI:16526"/>
        <dbReference type="ChEBI" id="CHEBI:29101"/>
        <dbReference type="EC" id="7.2.4.2"/>
    </reaction>
</comment>
<keyword evidence="8 16" id="KW-0812">Transmembrane</keyword>
<evidence type="ECO:0000256" key="12">
    <source>
        <dbReference type="ARBA" id="ARBA00023065"/>
    </source>
</evidence>
<keyword evidence="12 16" id="KW-0406">Ion transport</keyword>
<keyword evidence="14 16" id="KW-0739">Sodium transport</keyword>
<evidence type="ECO:0000256" key="15">
    <source>
        <dbReference type="ARBA" id="ARBA00048176"/>
    </source>
</evidence>
<keyword evidence="10 16" id="KW-1133">Transmembrane helix</keyword>
<dbReference type="RefSeq" id="WP_104003703.1">
    <property type="nucleotide sequence ID" value="NZ_FNVQ01000002.1"/>
</dbReference>
<keyword evidence="19" id="KW-1185">Reference proteome</keyword>
<dbReference type="GO" id="GO:0008948">
    <property type="term" value="F:oxaloacetate decarboxylase activity"/>
    <property type="evidence" value="ECO:0007669"/>
    <property type="project" value="UniProtKB-UniRule"/>
</dbReference>
<sequence>MDSLLTEGLELMVFGMGFVFVFLTLLVFSTGVMSKLVNKYVPAPAPKAAPARKPAPAAASAGATANNDELVAVMTAAIKKYRS</sequence>
<evidence type="ECO:0000256" key="1">
    <source>
        <dbReference type="ARBA" id="ARBA00001959"/>
    </source>
</evidence>
<gene>
    <name evidence="16" type="primary">oadG</name>
    <name evidence="18" type="ORF">SAMN05444390_102594</name>
</gene>
<evidence type="ECO:0000256" key="6">
    <source>
        <dbReference type="ARBA" id="ARBA00022448"/>
    </source>
</evidence>
<evidence type="ECO:0000256" key="9">
    <source>
        <dbReference type="ARBA" id="ARBA00022967"/>
    </source>
</evidence>
<dbReference type="HAMAP" id="MF_00404">
    <property type="entry name" value="OadG"/>
    <property type="match status" value="1"/>
</dbReference>
<dbReference type="GO" id="GO:0015451">
    <property type="term" value="F:decarboxylation-driven active transmembrane transporter activity"/>
    <property type="evidence" value="ECO:0007669"/>
    <property type="project" value="UniProtKB-EC"/>
</dbReference>
<feature type="transmembrane region" description="Helical" evidence="16 17">
    <location>
        <begin position="12"/>
        <end position="32"/>
    </location>
</feature>
<name>A0A1H6BDN8_9GAMM</name>
<evidence type="ECO:0000313" key="18">
    <source>
        <dbReference type="EMBL" id="SEG58943.1"/>
    </source>
</evidence>
<evidence type="ECO:0000256" key="17">
    <source>
        <dbReference type="RuleBase" id="RU004278"/>
    </source>
</evidence>
<keyword evidence="7 16" id="KW-1003">Cell membrane</keyword>
<evidence type="ECO:0000256" key="8">
    <source>
        <dbReference type="ARBA" id="ARBA00022692"/>
    </source>
</evidence>
<dbReference type="InterPro" id="IPR005899">
    <property type="entry name" value="Na_pump_deCOase"/>
</dbReference>
<accession>A0A1H6BDN8</accession>
<keyword evidence="13 16" id="KW-0472">Membrane</keyword>
<dbReference type="Proteomes" id="UP000236745">
    <property type="component" value="Unassembled WGS sequence"/>
</dbReference>
<evidence type="ECO:0000256" key="7">
    <source>
        <dbReference type="ARBA" id="ARBA00022475"/>
    </source>
</evidence>
<comment type="subunit">
    <text evidence="5 16">Heterotrimer of an alpha, a beta and a gamma subunit.</text>
</comment>
<evidence type="ECO:0000256" key="11">
    <source>
        <dbReference type="ARBA" id="ARBA00023053"/>
    </source>
</evidence>
<evidence type="ECO:0000256" key="3">
    <source>
        <dbReference type="ARBA" id="ARBA00004162"/>
    </source>
</evidence>
<keyword evidence="6 16" id="KW-0813">Transport</keyword>
<dbReference type="NCBIfam" id="TIGR01195">
    <property type="entry name" value="oadG_fam"/>
    <property type="match status" value="1"/>
</dbReference>
<comment type="cofactor">
    <cofactor evidence="1 16 17">
        <name>Na(+)</name>
        <dbReference type="ChEBI" id="CHEBI:29101"/>
    </cofactor>
</comment>
<dbReference type="GO" id="GO:0005886">
    <property type="term" value="C:plasma membrane"/>
    <property type="evidence" value="ECO:0007669"/>
    <property type="project" value="UniProtKB-SubCell"/>
</dbReference>
<comment type="function">
    <text evidence="2 16 17">Catalyzes the decarboxylation of oxaloacetate coupled to Na(+) translocation.</text>
</comment>
<reference evidence="18 19" key="1">
    <citation type="submission" date="2016-10" db="EMBL/GenBank/DDBJ databases">
        <authorList>
            <person name="de Groot N.N."/>
        </authorList>
    </citation>
    <scope>NUCLEOTIDE SEQUENCE [LARGE SCALE GENOMIC DNA]</scope>
    <source>
        <strain evidence="18 19">DSM 22012</strain>
    </source>
</reference>
<dbReference type="EMBL" id="FNVQ01000002">
    <property type="protein sequence ID" value="SEG58943.1"/>
    <property type="molecule type" value="Genomic_DNA"/>
</dbReference>
<evidence type="ECO:0000256" key="5">
    <source>
        <dbReference type="ARBA" id="ARBA00011869"/>
    </source>
</evidence>
<evidence type="ECO:0000256" key="4">
    <source>
        <dbReference type="ARBA" id="ARBA00005844"/>
    </source>
</evidence>
<comment type="subcellular location">
    <subcellularLocation>
        <location evidence="3 16 17">Cell membrane</location>
        <topology evidence="3 16 17">Single-pass membrane protein</topology>
    </subcellularLocation>
</comment>
<comment type="similarity">
    <text evidence="4 16 17">Belongs to the OadG family.</text>
</comment>
<evidence type="ECO:0000256" key="13">
    <source>
        <dbReference type="ARBA" id="ARBA00023136"/>
    </source>
</evidence>
<protein>
    <recommendedName>
        <fullName evidence="16">Probable oxaloacetate decarboxylase gamma chain</fullName>
        <ecNumber evidence="16">7.2.4.2</ecNumber>
    </recommendedName>
</protein>
<dbReference type="GO" id="GO:0015081">
    <property type="term" value="F:sodium ion transmembrane transporter activity"/>
    <property type="evidence" value="ECO:0007669"/>
    <property type="project" value="UniProtKB-UniRule"/>
</dbReference>
<dbReference type="EC" id="7.2.4.2" evidence="16"/>
<proteinExistence type="inferred from homology"/>
<dbReference type="Pfam" id="PF04277">
    <property type="entry name" value="OAD_gamma"/>
    <property type="match status" value="1"/>
</dbReference>
<evidence type="ECO:0000313" key="19">
    <source>
        <dbReference type="Proteomes" id="UP000236745"/>
    </source>
</evidence>
<dbReference type="AlphaFoldDB" id="A0A1H6BDN8"/>
<evidence type="ECO:0000256" key="10">
    <source>
        <dbReference type="ARBA" id="ARBA00022989"/>
    </source>
</evidence>
<dbReference type="InterPro" id="IPR023424">
    <property type="entry name" value="OadG"/>
</dbReference>
<keyword evidence="11 16" id="KW-0915">Sodium</keyword>
<keyword evidence="9 16" id="KW-1278">Translocase</keyword>
<evidence type="ECO:0000256" key="14">
    <source>
        <dbReference type="ARBA" id="ARBA00023201"/>
    </source>
</evidence>